<dbReference type="InterPro" id="IPR032710">
    <property type="entry name" value="NTF2-like_dom_sf"/>
</dbReference>
<organism evidence="1 2">
    <name type="scientific">Nonlabens tegetincola</name>
    <dbReference type="NCBI Taxonomy" id="323273"/>
    <lineage>
        <taxon>Bacteria</taxon>
        <taxon>Pseudomonadati</taxon>
        <taxon>Bacteroidota</taxon>
        <taxon>Flavobacteriia</taxon>
        <taxon>Flavobacteriales</taxon>
        <taxon>Flavobacteriaceae</taxon>
        <taxon>Nonlabens</taxon>
    </lineage>
</organism>
<proteinExistence type="predicted"/>
<dbReference type="SUPFAM" id="SSF54427">
    <property type="entry name" value="NTF2-like"/>
    <property type="match status" value="1"/>
</dbReference>
<name>A0A090Q5U0_9FLAO</name>
<dbReference type="RefSeq" id="WP_042279230.1">
    <property type="nucleotide sequence ID" value="NZ_BBML01000006.1"/>
</dbReference>
<dbReference type="Proteomes" id="UP000029221">
    <property type="component" value="Unassembled WGS sequence"/>
</dbReference>
<dbReference type="AlphaFoldDB" id="A0A090Q5U0"/>
<dbReference type="eggNOG" id="COG3631">
    <property type="taxonomic scope" value="Bacteria"/>
</dbReference>
<keyword evidence="2" id="KW-1185">Reference proteome</keyword>
<dbReference type="EMBL" id="BBML01000006">
    <property type="protein sequence ID" value="GAK97547.1"/>
    <property type="molecule type" value="Genomic_DNA"/>
</dbReference>
<sequence>MSAKKIVQSFLDSQVFVDSSQFPEFFHKDLKVYWHSSSGFNVFDYKSYLDLYKSNTDNYEVMRTDVTHILANNKSEVAARFTLYVRTFENPNEEMPIGYFISIFKVQDDRIIEAHHSSHPSEKES</sequence>
<dbReference type="STRING" id="319236.BST91_05945"/>
<evidence type="ECO:0008006" key="3">
    <source>
        <dbReference type="Google" id="ProtNLM"/>
    </source>
</evidence>
<gene>
    <name evidence="1" type="ORF">JCM19294_83</name>
</gene>
<evidence type="ECO:0000313" key="2">
    <source>
        <dbReference type="Proteomes" id="UP000029221"/>
    </source>
</evidence>
<comment type="caution">
    <text evidence="1">The sequence shown here is derived from an EMBL/GenBank/DDBJ whole genome shotgun (WGS) entry which is preliminary data.</text>
</comment>
<protein>
    <recommendedName>
        <fullName evidence="3">SnoaL-like domain-containing protein</fullName>
    </recommendedName>
</protein>
<dbReference type="Gene3D" id="3.10.450.50">
    <property type="match status" value="1"/>
</dbReference>
<accession>A0A090Q5U0</accession>
<evidence type="ECO:0000313" key="1">
    <source>
        <dbReference type="EMBL" id="GAK97547.1"/>
    </source>
</evidence>
<reference evidence="1" key="1">
    <citation type="journal article" date="2014" name="Genome Announc.">
        <title>Draft Genome Sequences of Marine Flavobacterium Nonlabens Strains NR17, NR24, NR27, NR32, NR33, and Ara13.</title>
        <authorList>
            <person name="Nakanishi M."/>
            <person name="Meirelles P."/>
            <person name="Suzuki R."/>
            <person name="Takatani N."/>
            <person name="Mino S."/>
            <person name="Suda W."/>
            <person name="Oshima K."/>
            <person name="Hattori M."/>
            <person name="Ohkuma M."/>
            <person name="Hosokawa M."/>
            <person name="Miyashita K."/>
            <person name="Thompson F.L."/>
            <person name="Niwa A."/>
            <person name="Sawabe T."/>
            <person name="Sawabe T."/>
        </authorList>
    </citation>
    <scope>NUCLEOTIDE SEQUENCE [LARGE SCALE GENOMIC DNA]</scope>
    <source>
        <strain evidence="1">JCM 19294</strain>
    </source>
</reference>